<dbReference type="Proteomes" id="UP000001471">
    <property type="component" value="Unassembled WGS sequence"/>
</dbReference>
<evidence type="ECO:0000313" key="1">
    <source>
        <dbReference type="EMBL" id="EDU40137.1"/>
    </source>
</evidence>
<accession>B2VSJ5</accession>
<dbReference type="AlphaFoldDB" id="B2VSJ5"/>
<sequence>MDHARGHVAMTLTTQVPTTCPGTYPILIAFLAIVAYSEVWSRLAKGWSRRKDLETPNSPRIPIISPLNPPIEEKSLESLPVSRKIERMDQDLEKYKQLYHKLHNLEDYPDILPESRELLLSLLSSTITDALNANEQGILSVERFSRDGLSDFLKAKDVDVTNRWQEYLSRRKAGGSREIVSDKDEAKWWLKQAACVKYVDGAWLGHINKISTPFKYRHITKNAWQVMSEELGDGDLAKNHVHVYRELMKDIEAGLPAANLEDFVHPRQELTETRCWKAALAQLTISLFPHDFLPESLGFNMAYESLPLHLLKTVKELREVRLNPYYFELHISIDNADSGHAAMAMAAVINYIELVAKNDGKEAAHVAWKRVQAGYILAEGLPTTPESPSLRMKPSDTFPRTDTEAALIEIFAAKNVRWSTG</sequence>
<dbReference type="InParanoid" id="B2VSJ5"/>
<evidence type="ECO:0000313" key="2">
    <source>
        <dbReference type="Proteomes" id="UP000001471"/>
    </source>
</evidence>
<dbReference type="HOGENOM" id="CLU_652356_0_0_1"/>
<organism evidence="1 2">
    <name type="scientific">Pyrenophora tritici-repentis (strain Pt-1C-BFP)</name>
    <name type="common">Wheat tan spot fungus</name>
    <name type="synonym">Drechslera tritici-repentis</name>
    <dbReference type="NCBI Taxonomy" id="426418"/>
    <lineage>
        <taxon>Eukaryota</taxon>
        <taxon>Fungi</taxon>
        <taxon>Dikarya</taxon>
        <taxon>Ascomycota</taxon>
        <taxon>Pezizomycotina</taxon>
        <taxon>Dothideomycetes</taxon>
        <taxon>Pleosporomycetidae</taxon>
        <taxon>Pleosporales</taxon>
        <taxon>Pleosporineae</taxon>
        <taxon>Pleosporaceae</taxon>
        <taxon>Pyrenophora</taxon>
    </lineage>
</organism>
<dbReference type="SMART" id="SM01236">
    <property type="entry name" value="Haem_oxygenase_2"/>
    <property type="match status" value="1"/>
</dbReference>
<dbReference type="EMBL" id="DS231615">
    <property type="protein sequence ID" value="EDU40137.1"/>
    <property type="molecule type" value="Genomic_DNA"/>
</dbReference>
<dbReference type="eggNOG" id="ENOG502QVWE">
    <property type="taxonomic scope" value="Eukaryota"/>
</dbReference>
<dbReference type="Gene3D" id="1.20.910.10">
    <property type="entry name" value="Heme oxygenase-like"/>
    <property type="match status" value="1"/>
</dbReference>
<gene>
    <name evidence="1" type="ORF">PTRG_00699</name>
</gene>
<name>B2VSJ5_PYRTR</name>
<dbReference type="Pfam" id="PF14518">
    <property type="entry name" value="Haem_oxygenas_2"/>
    <property type="match status" value="1"/>
</dbReference>
<dbReference type="InterPro" id="IPR016084">
    <property type="entry name" value="Haem_Oase-like_multi-hlx"/>
</dbReference>
<proteinExistence type="predicted"/>
<reference evidence="2" key="1">
    <citation type="journal article" date="2013" name="G3 (Bethesda)">
        <title>Comparative genomics of a plant-pathogenic fungus, Pyrenophora tritici-repentis, reveals transduplication and the impact of repeat elements on pathogenicity and population divergence.</title>
        <authorList>
            <person name="Manning V.A."/>
            <person name="Pandelova I."/>
            <person name="Dhillon B."/>
            <person name="Wilhelm L.J."/>
            <person name="Goodwin S.B."/>
            <person name="Berlin A.M."/>
            <person name="Figueroa M."/>
            <person name="Freitag M."/>
            <person name="Hane J.K."/>
            <person name="Henrissat B."/>
            <person name="Holman W.H."/>
            <person name="Kodira C.D."/>
            <person name="Martin J."/>
            <person name="Oliver R.P."/>
            <person name="Robbertse B."/>
            <person name="Schackwitz W."/>
            <person name="Schwartz D.C."/>
            <person name="Spatafora J.W."/>
            <person name="Turgeon B.G."/>
            <person name="Yandava C."/>
            <person name="Young S."/>
            <person name="Zhou S."/>
            <person name="Zeng Q."/>
            <person name="Grigoriev I.V."/>
            <person name="Ma L.-J."/>
            <person name="Ciuffetti L.M."/>
        </authorList>
    </citation>
    <scope>NUCLEOTIDE SEQUENCE [LARGE SCALE GENOMIC DNA]</scope>
    <source>
        <strain evidence="2">Pt-1C-BFP</strain>
    </source>
</reference>
<protein>
    <submittedName>
        <fullName evidence="1">ATPase components of ABC transporters with duplicated ATPase domains</fullName>
    </submittedName>
</protein>
<dbReference type="OrthoDB" id="10057598at2759"/>
<dbReference type="STRING" id="426418.B2VSJ5"/>